<evidence type="ECO:0000256" key="11">
    <source>
        <dbReference type="ARBA" id="ARBA00023136"/>
    </source>
</evidence>
<evidence type="ECO:0000256" key="5">
    <source>
        <dbReference type="ARBA" id="ARBA00022676"/>
    </source>
</evidence>
<comment type="function">
    <text evidence="21">Peptidoglycan polymerase that is essential for cell division.</text>
</comment>
<evidence type="ECO:0000256" key="22">
    <source>
        <dbReference type="SAM" id="MobiDB-lite"/>
    </source>
</evidence>
<evidence type="ECO:0000256" key="20">
    <source>
        <dbReference type="ARBA" id="ARBA00049902"/>
    </source>
</evidence>
<name>A0A7W3P5S8_9ACTN</name>
<dbReference type="NCBIfam" id="TIGR02614">
    <property type="entry name" value="ftsW"/>
    <property type="match status" value="1"/>
</dbReference>
<dbReference type="GO" id="GO:0005886">
    <property type="term" value="C:plasma membrane"/>
    <property type="evidence" value="ECO:0007669"/>
    <property type="project" value="UniProtKB-SubCell"/>
</dbReference>
<feature type="compositionally biased region" description="Basic and acidic residues" evidence="22">
    <location>
        <begin position="14"/>
        <end position="27"/>
    </location>
</feature>
<evidence type="ECO:0000256" key="21">
    <source>
        <dbReference type="ARBA" id="ARBA00049966"/>
    </source>
</evidence>
<evidence type="ECO:0000256" key="8">
    <source>
        <dbReference type="ARBA" id="ARBA00022960"/>
    </source>
</evidence>
<dbReference type="Proteomes" id="UP000523079">
    <property type="component" value="Unassembled WGS sequence"/>
</dbReference>
<gene>
    <name evidence="24" type="ORF">FHX74_001930</name>
</gene>
<evidence type="ECO:0000256" key="12">
    <source>
        <dbReference type="ARBA" id="ARBA00023306"/>
    </source>
</evidence>
<keyword evidence="11 23" id="KW-0472">Membrane</keyword>
<dbReference type="PANTHER" id="PTHR30474">
    <property type="entry name" value="CELL CYCLE PROTEIN"/>
    <property type="match status" value="1"/>
</dbReference>
<feature type="compositionally biased region" description="Low complexity" evidence="22">
    <location>
        <begin position="1"/>
        <end position="11"/>
    </location>
</feature>
<feature type="transmembrane region" description="Helical" evidence="23">
    <location>
        <begin position="315"/>
        <end position="335"/>
    </location>
</feature>
<evidence type="ECO:0000256" key="15">
    <source>
        <dbReference type="ARBA" id="ARBA00033270"/>
    </source>
</evidence>
<dbReference type="GO" id="GO:0032153">
    <property type="term" value="C:cell division site"/>
    <property type="evidence" value="ECO:0007669"/>
    <property type="project" value="TreeGrafter"/>
</dbReference>
<evidence type="ECO:0000256" key="13">
    <source>
        <dbReference type="ARBA" id="ARBA00023316"/>
    </source>
</evidence>
<keyword evidence="9" id="KW-0573">Peptidoglycan synthesis</keyword>
<evidence type="ECO:0000256" key="14">
    <source>
        <dbReference type="ARBA" id="ARBA00032370"/>
    </source>
</evidence>
<comment type="catalytic activity">
    <reaction evidence="20">
        <text>[GlcNAc-(1-&gt;4)-Mur2Ac(oyl-L-Ala-gamma-D-Glu-L-Lys-D-Ala-D-Ala)](n)-di-trans,octa-cis-undecaprenyl diphosphate + beta-D-GlcNAc-(1-&gt;4)-Mur2Ac(oyl-L-Ala-gamma-D-Glu-L-Lys-D-Ala-D-Ala)-di-trans,octa-cis-undecaprenyl diphosphate = [GlcNAc-(1-&gt;4)-Mur2Ac(oyl-L-Ala-gamma-D-Glu-L-Lys-D-Ala-D-Ala)](n+1)-di-trans,octa-cis-undecaprenyl diphosphate + di-trans,octa-cis-undecaprenyl diphosphate + H(+)</text>
        <dbReference type="Rhea" id="RHEA:23708"/>
        <dbReference type="Rhea" id="RHEA-COMP:9602"/>
        <dbReference type="Rhea" id="RHEA-COMP:9603"/>
        <dbReference type="ChEBI" id="CHEBI:15378"/>
        <dbReference type="ChEBI" id="CHEBI:58405"/>
        <dbReference type="ChEBI" id="CHEBI:60033"/>
        <dbReference type="ChEBI" id="CHEBI:78435"/>
        <dbReference type="EC" id="2.4.99.28"/>
    </reaction>
</comment>
<dbReference type="GO" id="GO:0051301">
    <property type="term" value="P:cell division"/>
    <property type="evidence" value="ECO:0007669"/>
    <property type="project" value="UniProtKB-KW"/>
</dbReference>
<proteinExistence type="inferred from homology"/>
<dbReference type="RefSeq" id="WP_328823736.1">
    <property type="nucleotide sequence ID" value="NZ_JACGWT010000003.1"/>
</dbReference>
<evidence type="ECO:0000256" key="16">
    <source>
        <dbReference type="ARBA" id="ARBA00038053"/>
    </source>
</evidence>
<keyword evidence="3" id="KW-1003">Cell membrane</keyword>
<feature type="transmembrane region" description="Helical" evidence="23">
    <location>
        <begin position="208"/>
        <end position="224"/>
    </location>
</feature>
<dbReference type="AlphaFoldDB" id="A0A7W3P5S8"/>
<accession>A0A7W3P5S8</accession>
<dbReference type="InterPro" id="IPR001182">
    <property type="entry name" value="FtsW/RodA"/>
</dbReference>
<keyword evidence="25" id="KW-1185">Reference proteome</keyword>
<dbReference type="GO" id="GO:0008360">
    <property type="term" value="P:regulation of cell shape"/>
    <property type="evidence" value="ECO:0007669"/>
    <property type="project" value="UniProtKB-KW"/>
</dbReference>
<comment type="subcellular location">
    <subcellularLocation>
        <location evidence="1">Cell membrane</location>
        <topology evidence="1">Multi-pass membrane protein</topology>
    </subcellularLocation>
</comment>
<dbReference type="InterPro" id="IPR018365">
    <property type="entry name" value="Cell_cycle_FtsW-rel_CS"/>
</dbReference>
<dbReference type="EC" id="2.4.99.28" evidence="19"/>
<keyword evidence="12" id="KW-0131">Cell cycle</keyword>
<dbReference type="GO" id="GO:0009252">
    <property type="term" value="P:peptidoglycan biosynthetic process"/>
    <property type="evidence" value="ECO:0007669"/>
    <property type="project" value="UniProtKB-KW"/>
</dbReference>
<evidence type="ECO:0000256" key="9">
    <source>
        <dbReference type="ARBA" id="ARBA00022984"/>
    </source>
</evidence>
<evidence type="ECO:0000256" key="23">
    <source>
        <dbReference type="SAM" id="Phobius"/>
    </source>
</evidence>
<keyword evidence="7 23" id="KW-0812">Transmembrane</keyword>
<dbReference type="GO" id="GO:0008955">
    <property type="term" value="F:peptidoglycan glycosyltransferase activity"/>
    <property type="evidence" value="ECO:0007669"/>
    <property type="project" value="UniProtKB-EC"/>
</dbReference>
<dbReference type="PANTHER" id="PTHR30474:SF2">
    <property type="entry name" value="PEPTIDOGLYCAN GLYCOSYLTRANSFERASE FTSW-RELATED"/>
    <property type="match status" value="1"/>
</dbReference>
<reference evidence="24 25" key="1">
    <citation type="submission" date="2020-07" db="EMBL/GenBank/DDBJ databases">
        <title>Sequencing the genomes of 1000 actinobacteria strains.</title>
        <authorList>
            <person name="Klenk H.-P."/>
        </authorList>
    </citation>
    <scope>NUCLEOTIDE SEQUENCE [LARGE SCALE GENOMIC DNA]</scope>
    <source>
        <strain evidence="24 25">DSM 100723</strain>
    </source>
</reference>
<comment type="caution">
    <text evidence="24">The sequence shown here is derived from an EMBL/GenBank/DDBJ whole genome shotgun (WGS) entry which is preliminary data.</text>
</comment>
<comment type="similarity">
    <text evidence="16">Belongs to the SEDS family. FtsW subfamily.</text>
</comment>
<dbReference type="Pfam" id="PF01098">
    <property type="entry name" value="FTSW_RODA_SPOVE"/>
    <property type="match status" value="1"/>
</dbReference>
<evidence type="ECO:0000256" key="2">
    <source>
        <dbReference type="ARBA" id="ARBA00004752"/>
    </source>
</evidence>
<evidence type="ECO:0000256" key="18">
    <source>
        <dbReference type="ARBA" id="ARBA00041418"/>
    </source>
</evidence>
<keyword evidence="10 23" id="KW-1133">Transmembrane helix</keyword>
<keyword evidence="5" id="KW-0328">Glycosyltransferase</keyword>
<evidence type="ECO:0000256" key="6">
    <source>
        <dbReference type="ARBA" id="ARBA00022679"/>
    </source>
</evidence>
<evidence type="ECO:0000256" key="17">
    <source>
        <dbReference type="ARBA" id="ARBA00041185"/>
    </source>
</evidence>
<keyword evidence="13" id="KW-0961">Cell wall biogenesis/degradation</keyword>
<evidence type="ECO:0000256" key="4">
    <source>
        <dbReference type="ARBA" id="ARBA00022618"/>
    </source>
</evidence>
<feature type="transmembrane region" description="Helical" evidence="23">
    <location>
        <begin position="114"/>
        <end position="134"/>
    </location>
</feature>
<feature type="transmembrane region" description="Helical" evidence="23">
    <location>
        <begin position="50"/>
        <end position="71"/>
    </location>
</feature>
<evidence type="ECO:0000313" key="25">
    <source>
        <dbReference type="Proteomes" id="UP000523079"/>
    </source>
</evidence>
<sequence length="436" mass="45905">MTLTSGSPGVRGRVRGEGGDTDRLATRPETGRADVWGWVRAVLDRPMTSFHLVVAAAGLLLGLGVLMVLSASSVVALESFGDAYYYVKRQVVFLLVGLVGAVVAATLPPSRIRLVAWPALFLACVLLILTYTPLGVTVGGNRNWLRLGTAALQIQPSEFAKLALIVWAADVLARKEKLLDQPKHLLIPFLPVSAIVILLIVFQGDAGTAVVVAGIVAAILWIVGAPTRVLLGLGVGGGLGVVGLFVTSPNRMARLNAFLNPTHDVDGTNLQSTVATLAIASGGWWGLGLGASRQKWGSLPVAYSDYIFAVIGEELGLVGSLMVLLLFLVLGYAGIRIALRSTESFNRYVSAGITAWFMVQALINLGVVLRLMPIAGVPLPMVSYGGSALIANTLALGLLVSCARREPAALEALGARRAKHRPAMTTVVGSRGGRRR</sequence>
<evidence type="ECO:0000256" key="7">
    <source>
        <dbReference type="ARBA" id="ARBA00022692"/>
    </source>
</evidence>
<keyword evidence="4 24" id="KW-0132">Cell division</keyword>
<feature type="transmembrane region" description="Helical" evidence="23">
    <location>
        <begin position="381"/>
        <end position="400"/>
    </location>
</feature>
<dbReference type="EMBL" id="JACGWT010000003">
    <property type="protein sequence ID" value="MBA8794311.1"/>
    <property type="molecule type" value="Genomic_DNA"/>
</dbReference>
<dbReference type="InterPro" id="IPR013437">
    <property type="entry name" value="FtsW"/>
</dbReference>
<feature type="region of interest" description="Disordered" evidence="22">
    <location>
        <begin position="1"/>
        <end position="27"/>
    </location>
</feature>
<keyword evidence="8" id="KW-0133">Cell shape</keyword>
<evidence type="ECO:0000256" key="3">
    <source>
        <dbReference type="ARBA" id="ARBA00022475"/>
    </source>
</evidence>
<organism evidence="24 25">
    <name type="scientific">Microlunatus kandeliicorticis</name>
    <dbReference type="NCBI Taxonomy" id="1759536"/>
    <lineage>
        <taxon>Bacteria</taxon>
        <taxon>Bacillati</taxon>
        <taxon>Actinomycetota</taxon>
        <taxon>Actinomycetes</taxon>
        <taxon>Propionibacteriales</taxon>
        <taxon>Propionibacteriaceae</taxon>
        <taxon>Microlunatus</taxon>
    </lineage>
</organism>
<dbReference type="PROSITE" id="PS00428">
    <property type="entry name" value="FTSW_RODA_SPOVE"/>
    <property type="match status" value="1"/>
</dbReference>
<feature type="transmembrane region" description="Helical" evidence="23">
    <location>
        <begin position="185"/>
        <end position="202"/>
    </location>
</feature>
<dbReference type="GO" id="GO:0071555">
    <property type="term" value="P:cell wall organization"/>
    <property type="evidence" value="ECO:0007669"/>
    <property type="project" value="UniProtKB-KW"/>
</dbReference>
<feature type="transmembrane region" description="Helical" evidence="23">
    <location>
        <begin position="347"/>
        <end position="369"/>
    </location>
</feature>
<comment type="pathway">
    <text evidence="2">Cell wall biogenesis; peptidoglycan biosynthesis.</text>
</comment>
<evidence type="ECO:0000313" key="24">
    <source>
        <dbReference type="EMBL" id="MBA8794311.1"/>
    </source>
</evidence>
<evidence type="ECO:0000256" key="10">
    <source>
        <dbReference type="ARBA" id="ARBA00022989"/>
    </source>
</evidence>
<dbReference type="GO" id="GO:0015648">
    <property type="term" value="F:lipid-linked peptidoglycan transporter activity"/>
    <property type="evidence" value="ECO:0007669"/>
    <property type="project" value="TreeGrafter"/>
</dbReference>
<keyword evidence="6" id="KW-0808">Transferase</keyword>
<feature type="transmembrane region" description="Helical" evidence="23">
    <location>
        <begin position="229"/>
        <end position="246"/>
    </location>
</feature>
<feature type="transmembrane region" description="Helical" evidence="23">
    <location>
        <begin position="91"/>
        <end position="107"/>
    </location>
</feature>
<evidence type="ECO:0000256" key="1">
    <source>
        <dbReference type="ARBA" id="ARBA00004651"/>
    </source>
</evidence>
<protein>
    <recommendedName>
        <fullName evidence="17">Probable peptidoglycan glycosyltransferase FtsW</fullName>
        <ecNumber evidence="19">2.4.99.28</ecNumber>
    </recommendedName>
    <alternativeName>
        <fullName evidence="18">Cell division protein FtsW</fullName>
    </alternativeName>
    <alternativeName>
        <fullName evidence="15">Cell wall polymerase</fullName>
    </alternativeName>
    <alternativeName>
        <fullName evidence="14">Peptidoglycan polymerase</fullName>
    </alternativeName>
</protein>
<evidence type="ECO:0000256" key="19">
    <source>
        <dbReference type="ARBA" id="ARBA00044770"/>
    </source>
</evidence>